<dbReference type="AlphaFoldDB" id="A0A0F9T6P8"/>
<organism evidence="1">
    <name type="scientific">marine sediment metagenome</name>
    <dbReference type="NCBI Taxonomy" id="412755"/>
    <lineage>
        <taxon>unclassified sequences</taxon>
        <taxon>metagenomes</taxon>
        <taxon>ecological metagenomes</taxon>
    </lineage>
</organism>
<name>A0A0F9T6P8_9ZZZZ</name>
<proteinExistence type="predicted"/>
<accession>A0A0F9T6P8</accession>
<dbReference type="EMBL" id="LAZR01000319">
    <property type="protein sequence ID" value="KKN74864.1"/>
    <property type="molecule type" value="Genomic_DNA"/>
</dbReference>
<gene>
    <name evidence="1" type="ORF">LCGC14_0386130</name>
</gene>
<reference evidence="1" key="1">
    <citation type="journal article" date="2015" name="Nature">
        <title>Complex archaea that bridge the gap between prokaryotes and eukaryotes.</title>
        <authorList>
            <person name="Spang A."/>
            <person name="Saw J.H."/>
            <person name="Jorgensen S.L."/>
            <person name="Zaremba-Niedzwiedzka K."/>
            <person name="Martijn J."/>
            <person name="Lind A.E."/>
            <person name="van Eijk R."/>
            <person name="Schleper C."/>
            <person name="Guy L."/>
            <person name="Ettema T.J."/>
        </authorList>
    </citation>
    <scope>NUCLEOTIDE SEQUENCE</scope>
</reference>
<sequence>MPSMNASQKALVKDMRRDARDTIAYCDRKIAELQERRDKAQETLDTFLVGFGPEPKPEPIEE</sequence>
<evidence type="ECO:0000313" key="1">
    <source>
        <dbReference type="EMBL" id="KKN74864.1"/>
    </source>
</evidence>
<protein>
    <submittedName>
        <fullName evidence="1">Uncharacterized protein</fullName>
    </submittedName>
</protein>
<comment type="caution">
    <text evidence="1">The sequence shown here is derived from an EMBL/GenBank/DDBJ whole genome shotgun (WGS) entry which is preliminary data.</text>
</comment>